<evidence type="ECO:0000313" key="2">
    <source>
        <dbReference type="EMBL" id="NEW77654.1"/>
    </source>
</evidence>
<dbReference type="EMBL" id="JAAIKT010000136">
    <property type="protein sequence ID" value="NEW77654.1"/>
    <property type="molecule type" value="Genomic_DNA"/>
</dbReference>
<protein>
    <submittedName>
        <fullName evidence="2">Uncharacterized protein</fullName>
    </submittedName>
</protein>
<dbReference type="AlphaFoldDB" id="A0A6G4AY30"/>
<feature type="region of interest" description="Disordered" evidence="1">
    <location>
        <begin position="1"/>
        <end position="25"/>
    </location>
</feature>
<gene>
    <name evidence="2" type="ORF">G4H13_46950</name>
</gene>
<organism evidence="2 3">
    <name type="scientific">Streptomyces rhizosphaericus</name>
    <dbReference type="NCBI Taxonomy" id="114699"/>
    <lineage>
        <taxon>Bacteria</taxon>
        <taxon>Bacillati</taxon>
        <taxon>Actinomycetota</taxon>
        <taxon>Actinomycetes</taxon>
        <taxon>Kitasatosporales</taxon>
        <taxon>Streptomycetaceae</taxon>
        <taxon>Streptomyces</taxon>
        <taxon>Streptomyces violaceusniger group</taxon>
    </lineage>
</organism>
<keyword evidence="3" id="KW-1185">Reference proteome</keyword>
<feature type="compositionally biased region" description="Acidic residues" evidence="1">
    <location>
        <begin position="12"/>
        <end position="25"/>
    </location>
</feature>
<comment type="caution">
    <text evidence="2">The sequence shown here is derived from an EMBL/GenBank/DDBJ whole genome shotgun (WGS) entry which is preliminary data.</text>
</comment>
<evidence type="ECO:0000256" key="1">
    <source>
        <dbReference type="SAM" id="MobiDB-lite"/>
    </source>
</evidence>
<dbReference type="Proteomes" id="UP000476310">
    <property type="component" value="Unassembled WGS sequence"/>
</dbReference>
<name>A0A6G4AY30_9ACTN</name>
<reference evidence="2" key="1">
    <citation type="submission" date="2020-02" db="EMBL/GenBank/DDBJ databases">
        <title>A new Streptomyces sp. for controlling soil-borne diseases.</title>
        <authorList>
            <person name="Li X."/>
            <person name="Tian Y."/>
            <person name="Gao K."/>
        </authorList>
    </citation>
    <scope>NUCLEOTIDE SEQUENCE [LARGE SCALE GENOMIC DNA]</scope>
    <source>
        <strain evidence="2">0250</strain>
    </source>
</reference>
<proteinExistence type="predicted"/>
<accession>A0A6G4AY30</accession>
<evidence type="ECO:0000313" key="3">
    <source>
        <dbReference type="Proteomes" id="UP000476310"/>
    </source>
</evidence>
<dbReference type="RefSeq" id="WP_164437162.1">
    <property type="nucleotide sequence ID" value="NZ_JAAIKT010000136.1"/>
</dbReference>
<sequence>MTALPTYAGLVEDPEREDDERGYEEEPEAAAAFAQEVHVAIDAIAAGTVPFVAYGCDWCGQGDHDPTEPQEDWDLKLDGFEVWGETCHCGAPMREVGGQWVCQDPYCGASKQGLPGVLSPVMAGGSL</sequence>